<feature type="domain" description="Menaquinone biosynthesis protein MenD middle" evidence="9">
    <location>
        <begin position="209"/>
        <end position="387"/>
    </location>
</feature>
<dbReference type="Gene3D" id="3.40.50.970">
    <property type="match status" value="2"/>
</dbReference>
<comment type="function">
    <text evidence="6">Catalyzes the thiamine diphosphate-dependent decarboxylation of 2-oxoglutarate and the subsequent addition of the resulting succinic semialdehyde-thiamine pyrophosphate anion to isochorismate to yield 2-succinyl-5-enolpyruvyl-6-hydroxy-3-cyclohexene-1-carboxylate (SEPHCHC).</text>
</comment>
<proteinExistence type="inferred from homology"/>
<protein>
    <recommendedName>
        <fullName evidence="6">2-succinyl-5-enolpyruvyl-6-hydroxy-3-cyclohexene-1-carboxylate synthase</fullName>
        <shortName evidence="6">SEPHCHC synthase</shortName>
        <ecNumber evidence="6">2.2.1.9</ecNumber>
    </recommendedName>
    <alternativeName>
        <fullName evidence="6">Menaquinone biosynthesis protein MenD</fullName>
    </alternativeName>
</protein>
<dbReference type="Pfam" id="PF02776">
    <property type="entry name" value="TPP_enzyme_N"/>
    <property type="match status" value="1"/>
</dbReference>
<comment type="cofactor">
    <cofactor evidence="6">
        <name>Mg(2+)</name>
        <dbReference type="ChEBI" id="CHEBI:18420"/>
    </cofactor>
    <cofactor evidence="6">
        <name>Mn(2+)</name>
        <dbReference type="ChEBI" id="CHEBI:29035"/>
    </cofactor>
</comment>
<evidence type="ECO:0000259" key="7">
    <source>
        <dbReference type="Pfam" id="PF02775"/>
    </source>
</evidence>
<keyword evidence="3 6" id="KW-0460">Magnesium</keyword>
<keyword evidence="11" id="KW-1185">Reference proteome</keyword>
<evidence type="ECO:0000256" key="4">
    <source>
        <dbReference type="ARBA" id="ARBA00023052"/>
    </source>
</evidence>
<dbReference type="CDD" id="cd07037">
    <property type="entry name" value="TPP_PYR_MenD"/>
    <property type="match status" value="1"/>
</dbReference>
<evidence type="ECO:0000256" key="5">
    <source>
        <dbReference type="ARBA" id="ARBA00023211"/>
    </source>
</evidence>
<evidence type="ECO:0000313" key="11">
    <source>
        <dbReference type="Proteomes" id="UP000198510"/>
    </source>
</evidence>
<dbReference type="Pfam" id="PF02775">
    <property type="entry name" value="TPP_enzyme_C"/>
    <property type="match status" value="1"/>
</dbReference>
<sequence>MYRLQPLVDIAELCHRQGLRDVILSPGSRCAPLTLAFARHPHLRVRSIPDERAAAFIALGLAQQTGQPVVLVCTSGTAALNYGPAVAEAFYQNVPLLLLTADRPPEWIDQWDGQTIRQAHVYGRHAKWSRELPVSYEHPDAAWHINRQVNEAINYARETPAGPVHLNIPVREPFYPDPAEPYGYSDAVRVIAMSADAPELSEAQYRALRDEWQTYERILVVAGQGRPTAAFRQVLKRLSEKTGAVLVGDVLSNLHDLPGVVDRPDALLMKGEQAALQPDLLITFGQSVISKNLKLFLRKHAPRAHWHVQPAGEVPDTFQTLTRVIRTEPSRFFSRVSRGLRASPRSYAETWRAANQRVRQATDRFFQHQPFGEFGALSAVVQHLPKGTQVHVANSMAIRYVNFLGLPARRDLTLFANRGTSGIDGSSSTAVGAALATNQPVVLITGDLAFFYDRNAFWHQEPLPNLRIVLLNNHGGGIFRMIDGPRQQPELEPFFETRQALRAENTARDFGMTYYFAEGKEALRRHLPDFFNQTSDRPRLLEIETHNLTNADVFDQYKQMLRAGEKL</sequence>
<dbReference type="GO" id="GO:0009234">
    <property type="term" value="P:menaquinone biosynthetic process"/>
    <property type="evidence" value="ECO:0007669"/>
    <property type="project" value="UniProtKB-UniRule"/>
</dbReference>
<dbReference type="CDD" id="cd02009">
    <property type="entry name" value="TPP_SHCHC_synthase"/>
    <property type="match status" value="1"/>
</dbReference>
<comment type="similarity">
    <text evidence="6">Belongs to the TPP enzyme family. MenD subfamily.</text>
</comment>
<dbReference type="InterPro" id="IPR029061">
    <property type="entry name" value="THDP-binding"/>
</dbReference>
<evidence type="ECO:0000256" key="6">
    <source>
        <dbReference type="HAMAP-Rule" id="MF_01659"/>
    </source>
</evidence>
<dbReference type="Pfam" id="PF16582">
    <property type="entry name" value="TPP_enzyme_M_2"/>
    <property type="match status" value="1"/>
</dbReference>
<dbReference type="Gene3D" id="3.40.50.1220">
    <property type="entry name" value="TPP-binding domain"/>
    <property type="match status" value="1"/>
</dbReference>
<dbReference type="NCBIfam" id="TIGR00173">
    <property type="entry name" value="menD"/>
    <property type="match status" value="1"/>
</dbReference>
<reference evidence="10 11" key="1">
    <citation type="submission" date="2016-10" db="EMBL/GenBank/DDBJ databases">
        <authorList>
            <person name="de Groot N.N."/>
        </authorList>
    </citation>
    <scope>NUCLEOTIDE SEQUENCE [LARGE SCALE GENOMIC DNA]</scope>
    <source>
        <strain evidence="10 11">DSM 25186</strain>
    </source>
</reference>
<keyword evidence="4 6" id="KW-0786">Thiamine pyrophosphate</keyword>
<dbReference type="UniPathway" id="UPA01057">
    <property type="reaction ID" value="UER00164"/>
</dbReference>
<dbReference type="InterPro" id="IPR011766">
    <property type="entry name" value="TPP_enzyme_TPP-bd"/>
</dbReference>
<dbReference type="OrthoDB" id="9791859at2"/>
<dbReference type="EMBL" id="FNFO01000004">
    <property type="protein sequence ID" value="SDL04826.1"/>
    <property type="molecule type" value="Genomic_DNA"/>
</dbReference>
<dbReference type="AlphaFoldDB" id="A0A1G9GVY5"/>
<dbReference type="HAMAP" id="MF_01659">
    <property type="entry name" value="MenD"/>
    <property type="match status" value="1"/>
</dbReference>
<comment type="subunit">
    <text evidence="6">Homodimer.</text>
</comment>
<feature type="domain" description="Thiamine pyrophosphate enzyme TPP-binding" evidence="7">
    <location>
        <begin position="410"/>
        <end position="543"/>
    </location>
</feature>
<name>A0A1G9GVY5_9BACT</name>
<comment type="cofactor">
    <cofactor evidence="6">
        <name>thiamine diphosphate</name>
        <dbReference type="ChEBI" id="CHEBI:58937"/>
    </cofactor>
    <text evidence="6">Binds 1 thiamine pyrophosphate per subunit.</text>
</comment>
<feature type="domain" description="Thiamine pyrophosphate enzyme N-terminal TPP-binding" evidence="8">
    <location>
        <begin position="10"/>
        <end position="116"/>
    </location>
</feature>
<comment type="pathway">
    <text evidence="6">Quinol/quinone metabolism; 1,4-dihydroxy-2-naphthoate biosynthesis; 1,4-dihydroxy-2-naphthoate from chorismate: step 2/7.</text>
</comment>
<dbReference type="UniPathway" id="UPA00079"/>
<evidence type="ECO:0000259" key="9">
    <source>
        <dbReference type="Pfam" id="PF16582"/>
    </source>
</evidence>
<dbReference type="GO" id="GO:0030976">
    <property type="term" value="F:thiamine pyrophosphate binding"/>
    <property type="evidence" value="ECO:0007669"/>
    <property type="project" value="UniProtKB-UniRule"/>
</dbReference>
<keyword evidence="5 6" id="KW-0464">Manganese</keyword>
<dbReference type="SUPFAM" id="SSF52518">
    <property type="entry name" value="Thiamin diphosphate-binding fold (THDP-binding)"/>
    <property type="match status" value="2"/>
</dbReference>
<evidence type="ECO:0000256" key="1">
    <source>
        <dbReference type="ARBA" id="ARBA00022679"/>
    </source>
</evidence>
<dbReference type="EC" id="2.2.1.9" evidence="6"/>
<evidence type="ECO:0000256" key="2">
    <source>
        <dbReference type="ARBA" id="ARBA00022723"/>
    </source>
</evidence>
<comment type="catalytic activity">
    <reaction evidence="6">
        <text>isochorismate + 2-oxoglutarate + H(+) = 5-enolpyruvoyl-6-hydroxy-2-succinyl-cyclohex-3-ene-1-carboxylate + CO2</text>
        <dbReference type="Rhea" id="RHEA:25593"/>
        <dbReference type="ChEBI" id="CHEBI:15378"/>
        <dbReference type="ChEBI" id="CHEBI:16526"/>
        <dbReference type="ChEBI" id="CHEBI:16810"/>
        <dbReference type="ChEBI" id="CHEBI:29780"/>
        <dbReference type="ChEBI" id="CHEBI:58818"/>
        <dbReference type="EC" id="2.2.1.9"/>
    </reaction>
</comment>
<accession>A0A1G9GVY5</accession>
<dbReference type="STRING" id="1075417.SAMN05421823_104234"/>
<dbReference type="GO" id="GO:0070204">
    <property type="term" value="F:2-succinyl-5-enolpyruvyl-6-hydroxy-3-cyclohexene-1-carboxylic-acid synthase activity"/>
    <property type="evidence" value="ECO:0007669"/>
    <property type="project" value="UniProtKB-UniRule"/>
</dbReference>
<evidence type="ECO:0000313" key="10">
    <source>
        <dbReference type="EMBL" id="SDL04826.1"/>
    </source>
</evidence>
<dbReference type="PIRSF" id="PIRSF004983">
    <property type="entry name" value="MenD"/>
    <property type="match status" value="1"/>
</dbReference>
<evidence type="ECO:0000259" key="8">
    <source>
        <dbReference type="Pfam" id="PF02776"/>
    </source>
</evidence>
<dbReference type="Proteomes" id="UP000198510">
    <property type="component" value="Unassembled WGS sequence"/>
</dbReference>
<gene>
    <name evidence="6" type="primary">menD</name>
    <name evidence="10" type="ORF">SAMN05421823_104234</name>
</gene>
<keyword evidence="6" id="KW-0474">Menaquinone biosynthesis</keyword>
<keyword evidence="2 6" id="KW-0479">Metal-binding</keyword>
<dbReference type="InterPro" id="IPR004433">
    <property type="entry name" value="MenaQ_synth_MenD"/>
</dbReference>
<organism evidence="10 11">
    <name type="scientific">Catalinimonas alkaloidigena</name>
    <dbReference type="NCBI Taxonomy" id="1075417"/>
    <lineage>
        <taxon>Bacteria</taxon>
        <taxon>Pseudomonadati</taxon>
        <taxon>Bacteroidota</taxon>
        <taxon>Cytophagia</taxon>
        <taxon>Cytophagales</taxon>
        <taxon>Catalimonadaceae</taxon>
        <taxon>Catalinimonas</taxon>
    </lineage>
</organism>
<dbReference type="PANTHER" id="PTHR42916">
    <property type="entry name" value="2-SUCCINYL-5-ENOLPYRUVYL-6-HYDROXY-3-CYCLOHEXENE-1-CARBOXYLATE SYNTHASE"/>
    <property type="match status" value="1"/>
</dbReference>
<dbReference type="PANTHER" id="PTHR42916:SF1">
    <property type="entry name" value="PROTEIN PHYLLO, CHLOROPLASTIC"/>
    <property type="match status" value="1"/>
</dbReference>
<dbReference type="GO" id="GO:0000287">
    <property type="term" value="F:magnesium ion binding"/>
    <property type="evidence" value="ECO:0007669"/>
    <property type="project" value="UniProtKB-UniRule"/>
</dbReference>
<dbReference type="GO" id="GO:0030145">
    <property type="term" value="F:manganese ion binding"/>
    <property type="evidence" value="ECO:0007669"/>
    <property type="project" value="UniProtKB-UniRule"/>
</dbReference>
<comment type="pathway">
    <text evidence="6">Quinol/quinone metabolism; menaquinone biosynthesis.</text>
</comment>
<evidence type="ECO:0000256" key="3">
    <source>
        <dbReference type="ARBA" id="ARBA00022842"/>
    </source>
</evidence>
<dbReference type="RefSeq" id="WP_089682169.1">
    <property type="nucleotide sequence ID" value="NZ_FNFO01000004.1"/>
</dbReference>
<dbReference type="InterPro" id="IPR012001">
    <property type="entry name" value="Thiamin_PyroP_enz_TPP-bd_dom"/>
</dbReference>
<keyword evidence="1 6" id="KW-0808">Transferase</keyword>
<dbReference type="InterPro" id="IPR032264">
    <property type="entry name" value="MenD_middle"/>
</dbReference>